<dbReference type="Gene3D" id="1.20.1270.60">
    <property type="entry name" value="Arfaptin homology (AH) domain/BAR domain"/>
    <property type="match status" value="1"/>
</dbReference>
<feature type="region of interest" description="Disordered" evidence="17">
    <location>
        <begin position="425"/>
        <end position="461"/>
    </location>
</feature>
<proteinExistence type="inferred from homology"/>
<dbReference type="InterPro" id="IPR001452">
    <property type="entry name" value="SH3_domain"/>
</dbReference>
<dbReference type="Pfam" id="PF00611">
    <property type="entry name" value="FCH"/>
    <property type="match status" value="1"/>
</dbReference>
<evidence type="ECO:0000256" key="8">
    <source>
        <dbReference type="ARBA" id="ARBA00022553"/>
    </source>
</evidence>
<evidence type="ECO:0000256" key="14">
    <source>
        <dbReference type="PROSITE-ProRule" id="PRU00192"/>
    </source>
</evidence>
<keyword evidence="13" id="KW-0206">Cytoskeleton</keyword>
<evidence type="ECO:0000256" key="12">
    <source>
        <dbReference type="ARBA" id="ARBA00023136"/>
    </source>
</evidence>
<evidence type="ECO:0000256" key="1">
    <source>
        <dbReference type="ARBA" id="ARBA00004236"/>
    </source>
</evidence>
<dbReference type="Gene3D" id="6.10.140.470">
    <property type="match status" value="1"/>
</dbReference>
<dbReference type="SUPFAM" id="SSF103657">
    <property type="entry name" value="BAR/IMD domain-like"/>
    <property type="match status" value="1"/>
</dbReference>
<feature type="domain" description="SH3" evidence="18">
    <location>
        <begin position="481"/>
        <end position="542"/>
    </location>
</feature>
<dbReference type="PROSITE" id="PS50002">
    <property type="entry name" value="SH3"/>
    <property type="match status" value="1"/>
</dbReference>
<comment type="subcellular location">
    <subcellularLocation>
        <location evidence="1">Cell membrane</location>
    </subcellularLocation>
    <subcellularLocation>
        <location evidence="3">Cytoplasm</location>
        <location evidence="3">Cell cortex</location>
    </subcellularLocation>
    <subcellularLocation>
        <location evidence="2">Cytoplasm</location>
        <location evidence="2">Cytoskeleton</location>
    </subcellularLocation>
</comment>
<dbReference type="PROSITE" id="PS51741">
    <property type="entry name" value="F_BAR"/>
    <property type="match status" value="1"/>
</dbReference>
<dbReference type="AlphaFoldDB" id="A0A8C0XDA9"/>
<evidence type="ECO:0000256" key="13">
    <source>
        <dbReference type="ARBA" id="ARBA00023212"/>
    </source>
</evidence>
<dbReference type="GO" id="GO:0007165">
    <property type="term" value="P:signal transduction"/>
    <property type="evidence" value="ECO:0007669"/>
    <property type="project" value="InterPro"/>
</dbReference>
<evidence type="ECO:0000256" key="16">
    <source>
        <dbReference type="SAM" id="Coils"/>
    </source>
</evidence>
<feature type="domain" description="F-BAR" evidence="19">
    <location>
        <begin position="1"/>
        <end position="256"/>
    </location>
</feature>
<evidence type="ECO:0000256" key="5">
    <source>
        <dbReference type="ARBA" id="ARBA00022443"/>
    </source>
</evidence>
<dbReference type="FunFam" id="2.30.30.40:FF:000017">
    <property type="entry name" value="Formin-binding protein 1-like isoform 1"/>
    <property type="match status" value="1"/>
</dbReference>
<dbReference type="InterPro" id="IPR011072">
    <property type="entry name" value="HR1_rho-bd"/>
</dbReference>
<dbReference type="GO" id="GO:0006897">
    <property type="term" value="P:endocytosis"/>
    <property type="evidence" value="ECO:0007669"/>
    <property type="project" value="UniProtKB-KW"/>
</dbReference>
<evidence type="ECO:0000256" key="15">
    <source>
        <dbReference type="PROSITE-ProRule" id="PRU01077"/>
    </source>
</evidence>
<dbReference type="Gene3D" id="2.30.30.40">
    <property type="entry name" value="SH3 Domains"/>
    <property type="match status" value="1"/>
</dbReference>
<evidence type="ECO:0000256" key="11">
    <source>
        <dbReference type="ARBA" id="ARBA00023121"/>
    </source>
</evidence>
<dbReference type="GO" id="GO:0005856">
    <property type="term" value="C:cytoskeleton"/>
    <property type="evidence" value="ECO:0007669"/>
    <property type="project" value="UniProtKB-SubCell"/>
</dbReference>
<evidence type="ECO:0000256" key="7">
    <source>
        <dbReference type="ARBA" id="ARBA00022490"/>
    </source>
</evidence>
<dbReference type="SUPFAM" id="SSF50044">
    <property type="entry name" value="SH3-domain"/>
    <property type="match status" value="1"/>
</dbReference>
<feature type="coiled-coil region" evidence="16">
    <location>
        <begin position="342"/>
        <end position="369"/>
    </location>
</feature>
<reference evidence="21" key="1">
    <citation type="submission" date="2023-09" db="UniProtKB">
        <authorList>
            <consortium name="Ensembl"/>
        </authorList>
    </citation>
    <scope>IDENTIFICATION</scope>
</reference>
<dbReference type="CDD" id="cd07676">
    <property type="entry name" value="F-BAR_FBP17"/>
    <property type="match status" value="1"/>
</dbReference>
<dbReference type="InterPro" id="IPR057870">
    <property type="entry name" value="HR1_TOCA"/>
</dbReference>
<accession>A0A8C0XDA9</accession>
<evidence type="ECO:0008006" key="22">
    <source>
        <dbReference type="Google" id="ProtNLM"/>
    </source>
</evidence>
<dbReference type="GO" id="GO:0005938">
    <property type="term" value="C:cell cortex"/>
    <property type="evidence" value="ECO:0007669"/>
    <property type="project" value="UniProtKB-SubCell"/>
</dbReference>
<dbReference type="InterPro" id="IPR027267">
    <property type="entry name" value="AH/BAR_dom_sf"/>
</dbReference>
<feature type="coiled-coil region" evidence="16">
    <location>
        <begin position="147"/>
        <end position="192"/>
    </location>
</feature>
<dbReference type="GO" id="GO:0005886">
    <property type="term" value="C:plasma membrane"/>
    <property type="evidence" value="ECO:0007669"/>
    <property type="project" value="UniProtKB-SubCell"/>
</dbReference>
<evidence type="ECO:0000256" key="9">
    <source>
        <dbReference type="ARBA" id="ARBA00022583"/>
    </source>
</evidence>
<comment type="similarity">
    <text evidence="4">Belongs to the FNBP1 family.</text>
</comment>
<keyword evidence="7" id="KW-0963">Cytoplasm</keyword>
<dbReference type="InterPro" id="IPR031160">
    <property type="entry name" value="F_BAR_dom"/>
</dbReference>
<keyword evidence="6" id="KW-1003">Cell membrane</keyword>
<name>A0A8C0XDA9_CASCN</name>
<evidence type="ECO:0000256" key="17">
    <source>
        <dbReference type="SAM" id="MobiDB-lite"/>
    </source>
</evidence>
<keyword evidence="10 15" id="KW-0175">Coiled coil</keyword>
<dbReference type="GO" id="GO:0008289">
    <property type="term" value="F:lipid binding"/>
    <property type="evidence" value="ECO:0007669"/>
    <property type="project" value="UniProtKB-KW"/>
</dbReference>
<evidence type="ECO:0000256" key="6">
    <source>
        <dbReference type="ARBA" id="ARBA00022475"/>
    </source>
</evidence>
<evidence type="ECO:0000259" key="18">
    <source>
        <dbReference type="PROSITE" id="PS50002"/>
    </source>
</evidence>
<dbReference type="SMART" id="SM00055">
    <property type="entry name" value="FCH"/>
    <property type="match status" value="1"/>
</dbReference>
<sequence length="552" mass="64044">DQFDNLEKHTQWGIDILEKYIKFVKERAEIELSYAKQLRNLSKKYQPKKNSKEEEEYKYTSCQAFLSTLNEMNDYAGQHEVISENMTSQITLDLARYVQELKQERKSNFHDGRKAQQHIETCWKQLESSKRRFERDCKEADRAQQYFEKMDADINVTKADVEKARQQAQIRHQMAEDSKADYSNTLQKFNQEQHEYYHTHIPGIFQKIQEMEERRVLRLGESMRTYAEVDRQVIPIVGKCLDGIVKAAESIDQKSDSQLVIEAYKSGFEPPGDIEFEDYTQPMKRTVSENSLSNSRGDGKPELKFGGKSKGKLWPFIKKNKLSLKLGSTPEDFSNLPPEQRRKKLQQKVDELNKEIQKEMDQRDAITKMKDVYLKNPQMGDPASLDHKLTEVSQNIDKLRLEVQKFEAWLAEVEGRLPARNEQVRRQSGMYDGQPPPTVNTCAQDRESPDGSYTEEQSQESEVKVLATDFDDEFDDEEPLPAIGTCKALYTFEGQNEGTISVAEGETLYVIEEDKGDGWTRIRRNEDEEGYVPTSYVEVYLDKNAKGAKTYI</sequence>
<keyword evidence="9" id="KW-0254">Endocytosis</keyword>
<evidence type="ECO:0000259" key="20">
    <source>
        <dbReference type="PROSITE" id="PS51860"/>
    </source>
</evidence>
<protein>
    <recommendedName>
        <fullName evidence="22">Formin-binding protein 1</fullName>
    </recommendedName>
</protein>
<evidence type="ECO:0000256" key="2">
    <source>
        <dbReference type="ARBA" id="ARBA00004245"/>
    </source>
</evidence>
<evidence type="ECO:0000313" key="21">
    <source>
        <dbReference type="Ensembl" id="ENSCCNP00000026644.1"/>
    </source>
</evidence>
<feature type="domain" description="REM-1" evidence="20">
    <location>
        <begin position="335"/>
        <end position="412"/>
    </location>
</feature>
<keyword evidence="5 14" id="KW-0728">SH3 domain</keyword>
<keyword evidence="8" id="KW-0597">Phosphoprotein</keyword>
<organism evidence="21">
    <name type="scientific">Castor canadensis</name>
    <name type="common">American beaver</name>
    <dbReference type="NCBI Taxonomy" id="51338"/>
    <lineage>
        <taxon>Eukaryota</taxon>
        <taxon>Metazoa</taxon>
        <taxon>Chordata</taxon>
        <taxon>Craniata</taxon>
        <taxon>Vertebrata</taxon>
        <taxon>Euteleostomi</taxon>
        <taxon>Mammalia</taxon>
        <taxon>Eutheria</taxon>
        <taxon>Euarchontoglires</taxon>
        <taxon>Glires</taxon>
        <taxon>Rodentia</taxon>
        <taxon>Castorimorpha</taxon>
        <taxon>Castoridae</taxon>
        <taxon>Castor</taxon>
    </lineage>
</organism>
<evidence type="ECO:0000259" key="19">
    <source>
        <dbReference type="PROSITE" id="PS51741"/>
    </source>
</evidence>
<evidence type="ECO:0000256" key="3">
    <source>
        <dbReference type="ARBA" id="ARBA00004544"/>
    </source>
</evidence>
<gene>
    <name evidence="21" type="primary">Fnbp1</name>
</gene>
<evidence type="ECO:0000256" key="4">
    <source>
        <dbReference type="ARBA" id="ARBA00009426"/>
    </source>
</evidence>
<dbReference type="Pfam" id="PF25610">
    <property type="entry name" value="HR1_TOCA"/>
    <property type="match status" value="1"/>
</dbReference>
<dbReference type="PANTHER" id="PTHR15735:SF13">
    <property type="entry name" value="FORMIN-BINDING PROTEIN 1"/>
    <property type="match status" value="1"/>
</dbReference>
<keyword evidence="12" id="KW-0472">Membrane</keyword>
<dbReference type="InterPro" id="IPR036028">
    <property type="entry name" value="SH3-like_dom_sf"/>
</dbReference>
<dbReference type="Pfam" id="PF00018">
    <property type="entry name" value="SH3_1"/>
    <property type="match status" value="1"/>
</dbReference>
<evidence type="ECO:0000256" key="10">
    <source>
        <dbReference type="ARBA" id="ARBA00023054"/>
    </source>
</evidence>
<dbReference type="SMART" id="SM00326">
    <property type="entry name" value="SH3"/>
    <property type="match status" value="1"/>
</dbReference>
<keyword evidence="11" id="KW-0446">Lipid-binding</keyword>
<dbReference type="InterPro" id="IPR037449">
    <property type="entry name" value="FNBP1_F-BAR"/>
</dbReference>
<dbReference type="PANTHER" id="PTHR15735">
    <property type="entry name" value="FCH AND DOUBLE SH3 DOMAINS PROTEIN"/>
    <property type="match status" value="1"/>
</dbReference>
<dbReference type="FunFam" id="1.20.1270.60:FF:000002">
    <property type="entry name" value="Formin-binding protein 1-like isoform 1"/>
    <property type="match status" value="1"/>
</dbReference>
<dbReference type="PROSITE" id="PS51860">
    <property type="entry name" value="REM_1"/>
    <property type="match status" value="1"/>
</dbReference>
<dbReference type="InterPro" id="IPR001060">
    <property type="entry name" value="FCH_dom"/>
</dbReference>
<dbReference type="Ensembl" id="ENSCCNT00000033764.1">
    <property type="protein sequence ID" value="ENSCCNP00000026644.1"/>
    <property type="gene ID" value="ENSCCNG00000025599.1"/>
</dbReference>